<evidence type="ECO:0000313" key="12">
    <source>
        <dbReference type="Proteomes" id="UP001520878"/>
    </source>
</evidence>
<comment type="caution">
    <text evidence="11">The sequence shown here is derived from an EMBL/GenBank/DDBJ whole genome shotgun (WGS) entry which is preliminary data.</text>
</comment>
<evidence type="ECO:0000256" key="8">
    <source>
        <dbReference type="ARBA" id="ARBA00022989"/>
    </source>
</evidence>
<protein>
    <recommendedName>
        <fullName evidence="4">Nicotinamide riboside transporter PnuC</fullName>
    </recommendedName>
</protein>
<organism evidence="11 12">
    <name type="scientific">Fluctibacter halophilus</name>
    <dbReference type="NCBI Taxonomy" id="226011"/>
    <lineage>
        <taxon>Bacteria</taxon>
        <taxon>Pseudomonadati</taxon>
        <taxon>Pseudomonadota</taxon>
        <taxon>Gammaproteobacteria</taxon>
        <taxon>Alteromonadales</taxon>
        <taxon>Alteromonadaceae</taxon>
        <taxon>Fluctibacter</taxon>
    </lineage>
</organism>
<keyword evidence="6" id="KW-1003">Cell membrane</keyword>
<evidence type="ECO:0000313" key="11">
    <source>
        <dbReference type="EMBL" id="MCC2616686.1"/>
    </source>
</evidence>
<dbReference type="InterPro" id="IPR006419">
    <property type="entry name" value="NMN_transpt_PnuC"/>
</dbReference>
<feature type="transmembrane region" description="Helical" evidence="10">
    <location>
        <begin position="39"/>
        <end position="56"/>
    </location>
</feature>
<comment type="function">
    <text evidence="1">Required for nicotinamide riboside transport across the inner membrane.</text>
</comment>
<comment type="subcellular location">
    <subcellularLocation>
        <location evidence="2">Cell membrane</location>
        <topology evidence="2">Multi-pass membrane protein</topology>
    </subcellularLocation>
</comment>
<feature type="transmembrane region" description="Helical" evidence="10">
    <location>
        <begin position="171"/>
        <end position="188"/>
    </location>
</feature>
<evidence type="ECO:0000256" key="3">
    <source>
        <dbReference type="ARBA" id="ARBA00006669"/>
    </source>
</evidence>
<dbReference type="EMBL" id="JAJEWP010000002">
    <property type="protein sequence ID" value="MCC2616686.1"/>
    <property type="molecule type" value="Genomic_DNA"/>
</dbReference>
<keyword evidence="12" id="KW-1185">Reference proteome</keyword>
<dbReference type="PANTHER" id="PTHR36122">
    <property type="entry name" value="NICOTINAMIDE RIBOSIDE TRANSPORTER PNUC"/>
    <property type="match status" value="1"/>
</dbReference>
<evidence type="ECO:0000256" key="4">
    <source>
        <dbReference type="ARBA" id="ARBA00017522"/>
    </source>
</evidence>
<gene>
    <name evidence="11" type="primary">pnuC</name>
    <name evidence="11" type="ORF">LJ739_10575</name>
</gene>
<dbReference type="Proteomes" id="UP001520878">
    <property type="component" value="Unassembled WGS sequence"/>
</dbReference>
<feature type="transmembrane region" description="Helical" evidence="10">
    <location>
        <begin position="12"/>
        <end position="32"/>
    </location>
</feature>
<reference evidence="11 12" key="1">
    <citation type="submission" date="2021-10" db="EMBL/GenBank/DDBJ databases">
        <title>Draft genome of Aestuariibacter halophilus JC2043.</title>
        <authorList>
            <person name="Emsley S.A."/>
            <person name="Pfannmuller K.M."/>
            <person name="Ushijima B."/>
            <person name="Saw J.H."/>
            <person name="Videau P."/>
        </authorList>
    </citation>
    <scope>NUCLEOTIDE SEQUENCE [LARGE SCALE GENOMIC DNA]</scope>
    <source>
        <strain evidence="11 12">JC2043</strain>
    </source>
</reference>
<dbReference type="RefSeq" id="WP_229160260.1">
    <property type="nucleotide sequence ID" value="NZ_JAJEWP010000002.1"/>
</dbReference>
<evidence type="ECO:0000256" key="5">
    <source>
        <dbReference type="ARBA" id="ARBA00022448"/>
    </source>
</evidence>
<evidence type="ECO:0000256" key="1">
    <source>
        <dbReference type="ARBA" id="ARBA00002672"/>
    </source>
</evidence>
<evidence type="ECO:0000256" key="9">
    <source>
        <dbReference type="ARBA" id="ARBA00023136"/>
    </source>
</evidence>
<comment type="similarity">
    <text evidence="3">Belongs to the nicotinamide ribonucleoside (NR) uptake permease (TC 4.B.1) family.</text>
</comment>
<evidence type="ECO:0000256" key="10">
    <source>
        <dbReference type="SAM" id="Phobius"/>
    </source>
</evidence>
<evidence type="ECO:0000256" key="6">
    <source>
        <dbReference type="ARBA" id="ARBA00022475"/>
    </source>
</evidence>
<dbReference type="NCBIfam" id="TIGR01528">
    <property type="entry name" value="NMN_trans_PnuC"/>
    <property type="match status" value="1"/>
</dbReference>
<sequence length="208" mass="23740">MSEWLNTLAAQWASQSLLEIIAVVLALAYVALATRQHIACWPAALVSTALYIWIFWEVSLPFQVVLNAYYLVMAVYGWRAWRKAPKRQDVKHKPLQWHALWCVVLTGVSLGLGELASHWFNGQYNHLDAAITVFSVFTTVLVAHKVIESWLYWVVIDLAAAYLYGVTGLYLTSVLFFIYTVVAIYGYWRWRKDHADTNAVLVEGEALE</sequence>
<keyword evidence="5" id="KW-0813">Transport</keyword>
<feature type="transmembrane region" description="Helical" evidence="10">
    <location>
        <begin position="62"/>
        <end position="78"/>
    </location>
</feature>
<dbReference type="PANTHER" id="PTHR36122:SF2">
    <property type="entry name" value="NICOTINAMIDE RIBOSIDE TRANSPORTER PNUC"/>
    <property type="match status" value="1"/>
</dbReference>
<feature type="transmembrane region" description="Helical" evidence="10">
    <location>
        <begin position="126"/>
        <end position="143"/>
    </location>
</feature>
<accession>A0ABS8G988</accession>
<keyword evidence="8 10" id="KW-1133">Transmembrane helix</keyword>
<evidence type="ECO:0000256" key="2">
    <source>
        <dbReference type="ARBA" id="ARBA00004651"/>
    </source>
</evidence>
<evidence type="ECO:0000256" key="7">
    <source>
        <dbReference type="ARBA" id="ARBA00022692"/>
    </source>
</evidence>
<proteinExistence type="inferred from homology"/>
<feature type="transmembrane region" description="Helical" evidence="10">
    <location>
        <begin position="99"/>
        <end position="120"/>
    </location>
</feature>
<name>A0ABS8G988_9ALTE</name>
<keyword evidence="7 10" id="KW-0812">Transmembrane</keyword>
<keyword evidence="9 10" id="KW-0472">Membrane</keyword>
<dbReference type="Pfam" id="PF04973">
    <property type="entry name" value="NMN_transporter"/>
    <property type="match status" value="1"/>
</dbReference>